<dbReference type="Gene3D" id="1.25.40.20">
    <property type="entry name" value="Ankyrin repeat-containing domain"/>
    <property type="match status" value="1"/>
</dbReference>
<keyword evidence="6" id="KW-1185">Reference proteome</keyword>
<dbReference type="SMART" id="SM00248">
    <property type="entry name" value="ANK"/>
    <property type="match status" value="2"/>
</dbReference>
<dbReference type="PANTHER" id="PTHR24171:SF9">
    <property type="entry name" value="ANKYRIN REPEAT DOMAIN-CONTAINING PROTEIN 39"/>
    <property type="match status" value="1"/>
</dbReference>
<dbReference type="Pfam" id="PF12796">
    <property type="entry name" value="Ank_2"/>
    <property type="match status" value="1"/>
</dbReference>
<gene>
    <name evidence="4" type="ORF">PPRO1471_LOCUS3235</name>
    <name evidence="5" type="ORF">PPROV_000640400</name>
</gene>
<proteinExistence type="predicted"/>
<keyword evidence="2 3" id="KW-0040">ANK repeat</keyword>
<dbReference type="InterPro" id="IPR036770">
    <property type="entry name" value="Ankyrin_rpt-contain_sf"/>
</dbReference>
<evidence type="ECO:0000313" key="6">
    <source>
        <dbReference type="Proteomes" id="UP000660262"/>
    </source>
</evidence>
<name>A0A6U0DVV8_9CHLO</name>
<feature type="repeat" description="ANK" evidence="3">
    <location>
        <begin position="105"/>
        <end position="131"/>
    </location>
</feature>
<dbReference type="InterPro" id="IPR002110">
    <property type="entry name" value="Ankyrin_rpt"/>
</dbReference>
<dbReference type="PROSITE" id="PS50297">
    <property type="entry name" value="ANK_REP_REGION"/>
    <property type="match status" value="2"/>
</dbReference>
<dbReference type="PANTHER" id="PTHR24171">
    <property type="entry name" value="ANKYRIN REPEAT DOMAIN-CONTAINING PROTEIN 39-RELATED"/>
    <property type="match status" value="1"/>
</dbReference>
<reference evidence="4" key="2">
    <citation type="submission" date="2021-01" db="EMBL/GenBank/DDBJ databases">
        <authorList>
            <person name="Corre E."/>
            <person name="Pelletier E."/>
            <person name="Niang G."/>
            <person name="Scheremetjew M."/>
            <person name="Finn R."/>
            <person name="Kale V."/>
            <person name="Holt S."/>
            <person name="Cochrane G."/>
            <person name="Meng A."/>
            <person name="Brown T."/>
            <person name="Cohen L."/>
        </authorList>
    </citation>
    <scope>NUCLEOTIDE SEQUENCE</scope>
    <source>
        <strain evidence="4">RCC733</strain>
    </source>
</reference>
<dbReference type="SUPFAM" id="SSF48403">
    <property type="entry name" value="Ankyrin repeat"/>
    <property type="match status" value="1"/>
</dbReference>
<sequence>MSAPEPWYKCVDGPFPAYGGPVGVKDDGGGSTRARGLVGHMNLHRAAMNRDATLLQKYVDDDGEDVNEVEAAGNTPLHFAAYAGWMEGAELLLQLGAKVNATNNAGDAPWHWAMNMGHEDVADFLVKNGANKQQGLVLVPDHVPKVKDFYERECWSHHPKPHEEFIEYRKVVDAAFEEEKKKLVPGM</sequence>
<evidence type="ECO:0000256" key="3">
    <source>
        <dbReference type="PROSITE-ProRule" id="PRU00023"/>
    </source>
</evidence>
<protein>
    <submittedName>
        <fullName evidence="4">Uncharacterized protein</fullName>
    </submittedName>
</protein>
<dbReference type="PROSITE" id="PS50088">
    <property type="entry name" value="ANK_REPEAT"/>
    <property type="match status" value="2"/>
</dbReference>
<evidence type="ECO:0000256" key="1">
    <source>
        <dbReference type="ARBA" id="ARBA00022737"/>
    </source>
</evidence>
<evidence type="ECO:0000313" key="4">
    <source>
        <dbReference type="EMBL" id="CAD9374939.1"/>
    </source>
</evidence>
<dbReference type="EMBL" id="HBGR01004819">
    <property type="protein sequence ID" value="CAD9374939.1"/>
    <property type="molecule type" value="Transcribed_RNA"/>
</dbReference>
<dbReference type="OrthoDB" id="71307at2759"/>
<feature type="repeat" description="ANK" evidence="3">
    <location>
        <begin position="72"/>
        <end position="104"/>
    </location>
</feature>
<evidence type="ECO:0000313" key="5">
    <source>
        <dbReference type="EMBL" id="GHP07662.1"/>
    </source>
</evidence>
<organism evidence="4">
    <name type="scientific">Pycnococcus provasolii</name>
    <dbReference type="NCBI Taxonomy" id="41880"/>
    <lineage>
        <taxon>Eukaryota</taxon>
        <taxon>Viridiplantae</taxon>
        <taxon>Chlorophyta</taxon>
        <taxon>Pseudoscourfieldiophyceae</taxon>
        <taxon>Pseudoscourfieldiales</taxon>
        <taxon>Pycnococcaceae</taxon>
        <taxon>Pycnococcus</taxon>
    </lineage>
</organism>
<evidence type="ECO:0000256" key="2">
    <source>
        <dbReference type="ARBA" id="ARBA00023043"/>
    </source>
</evidence>
<dbReference type="AlphaFoldDB" id="A0A6U0DVV8"/>
<dbReference type="EMBL" id="BNJQ01000017">
    <property type="protein sequence ID" value="GHP07662.1"/>
    <property type="molecule type" value="Genomic_DNA"/>
</dbReference>
<keyword evidence="1" id="KW-0677">Repeat</keyword>
<reference evidence="5" key="1">
    <citation type="submission" date="2020-10" db="EMBL/GenBank/DDBJ databases">
        <title>Unveiling of a novel bifunctional photoreceptor, Dualchrome1, isolated from a cosmopolitan green alga.</title>
        <authorList>
            <person name="Suzuki S."/>
            <person name="Kawachi M."/>
        </authorList>
    </citation>
    <scope>NUCLEOTIDE SEQUENCE</scope>
    <source>
        <strain evidence="5">NIES 2893</strain>
    </source>
</reference>
<dbReference type="Proteomes" id="UP000660262">
    <property type="component" value="Unassembled WGS sequence"/>
</dbReference>
<accession>A0A6U0DVV8</accession>